<keyword evidence="1 5" id="KW-0963">Cytoplasm</keyword>
<dbReference type="GO" id="GO:0000967">
    <property type="term" value="P:rRNA 5'-end processing"/>
    <property type="evidence" value="ECO:0007669"/>
    <property type="project" value="UniProtKB-UniRule"/>
</dbReference>
<evidence type="ECO:0000256" key="1">
    <source>
        <dbReference type="ARBA" id="ARBA00022490"/>
    </source>
</evidence>
<gene>
    <name evidence="7" type="primary">ruvX</name>
    <name evidence="7" type="ORF">ISQ63_01340</name>
</gene>
<dbReference type="GO" id="GO:0016788">
    <property type="term" value="F:hydrolase activity, acting on ester bonds"/>
    <property type="evidence" value="ECO:0007669"/>
    <property type="project" value="UniProtKB-UniRule"/>
</dbReference>
<dbReference type="InterPro" id="IPR006641">
    <property type="entry name" value="YqgF/RNaseH-like_dom"/>
</dbReference>
<dbReference type="SMART" id="SM00732">
    <property type="entry name" value="YqgFc"/>
    <property type="match status" value="1"/>
</dbReference>
<dbReference type="Pfam" id="PF03652">
    <property type="entry name" value="RuvX"/>
    <property type="match status" value="1"/>
</dbReference>
<accession>A0A937HW68</accession>
<dbReference type="EMBL" id="JADHQC010000004">
    <property type="protein sequence ID" value="MBL6811509.1"/>
    <property type="molecule type" value="Genomic_DNA"/>
</dbReference>
<feature type="domain" description="YqgF/RNase H-like" evidence="6">
    <location>
        <begin position="2"/>
        <end position="102"/>
    </location>
</feature>
<dbReference type="InterPro" id="IPR005227">
    <property type="entry name" value="YqgF"/>
</dbReference>
<protein>
    <recommendedName>
        <fullName evidence="5">Putative pre-16S rRNA nuclease</fullName>
        <ecNumber evidence="5">3.1.-.-</ecNumber>
    </recommendedName>
</protein>
<comment type="subcellular location">
    <subcellularLocation>
        <location evidence="5">Cytoplasm</location>
    </subcellularLocation>
</comment>
<proteinExistence type="inferred from homology"/>
<name>A0A937HW68_9GAMM</name>
<keyword evidence="2 5" id="KW-0690">Ribosome biogenesis</keyword>
<dbReference type="SUPFAM" id="SSF53098">
    <property type="entry name" value="Ribonuclease H-like"/>
    <property type="match status" value="1"/>
</dbReference>
<comment type="similarity">
    <text evidence="5">Belongs to the YqgF HJR family.</text>
</comment>
<keyword evidence="4 5" id="KW-0378">Hydrolase</keyword>
<evidence type="ECO:0000256" key="4">
    <source>
        <dbReference type="ARBA" id="ARBA00022801"/>
    </source>
</evidence>
<dbReference type="NCBIfam" id="TIGR00250">
    <property type="entry name" value="RNAse_H_YqgF"/>
    <property type="match status" value="1"/>
</dbReference>
<keyword evidence="3 5" id="KW-0540">Nuclease</keyword>
<dbReference type="InterPro" id="IPR012337">
    <property type="entry name" value="RNaseH-like_sf"/>
</dbReference>
<evidence type="ECO:0000259" key="6">
    <source>
        <dbReference type="SMART" id="SM00732"/>
    </source>
</evidence>
<evidence type="ECO:0000313" key="8">
    <source>
        <dbReference type="Proteomes" id="UP000744438"/>
    </source>
</evidence>
<comment type="caution">
    <text evidence="7">The sequence shown here is derived from an EMBL/GenBank/DDBJ whole genome shotgun (WGS) entry which is preliminary data.</text>
</comment>
<organism evidence="7 8">
    <name type="scientific">SAR86 cluster bacterium</name>
    <dbReference type="NCBI Taxonomy" id="2030880"/>
    <lineage>
        <taxon>Bacteria</taxon>
        <taxon>Pseudomonadati</taxon>
        <taxon>Pseudomonadota</taxon>
        <taxon>Gammaproteobacteria</taxon>
        <taxon>SAR86 cluster</taxon>
    </lineage>
</organism>
<dbReference type="EC" id="3.1.-.-" evidence="5"/>
<dbReference type="GO" id="GO:0004518">
    <property type="term" value="F:nuclease activity"/>
    <property type="evidence" value="ECO:0007669"/>
    <property type="project" value="UniProtKB-KW"/>
</dbReference>
<sequence length="140" mass="16032">MVNILGIDYGEKYIGYAVGNDISLTSSTQGTIIYKNQKKLFQEIEDLVNEWEVKLIILGLPINMDDTESKMSKEVRGFKEKIEKSLNIECKLHDERLSSFEAKHQMDMIKKNKTQPNPGIDALAAKVILESWLREKSKNV</sequence>
<dbReference type="PANTHER" id="PTHR33317:SF4">
    <property type="entry name" value="POLYNUCLEOTIDYL TRANSFERASE, RIBONUCLEASE H-LIKE SUPERFAMILY PROTEIN"/>
    <property type="match status" value="1"/>
</dbReference>
<evidence type="ECO:0000256" key="3">
    <source>
        <dbReference type="ARBA" id="ARBA00022722"/>
    </source>
</evidence>
<evidence type="ECO:0000313" key="7">
    <source>
        <dbReference type="EMBL" id="MBL6811509.1"/>
    </source>
</evidence>
<evidence type="ECO:0000256" key="2">
    <source>
        <dbReference type="ARBA" id="ARBA00022517"/>
    </source>
</evidence>
<dbReference type="AlphaFoldDB" id="A0A937HW68"/>
<dbReference type="GO" id="GO:0005829">
    <property type="term" value="C:cytosol"/>
    <property type="evidence" value="ECO:0007669"/>
    <property type="project" value="TreeGrafter"/>
</dbReference>
<comment type="function">
    <text evidence="5">Could be a nuclease involved in processing of the 5'-end of pre-16S rRNA.</text>
</comment>
<dbReference type="Gene3D" id="3.30.420.140">
    <property type="entry name" value="YqgF/RNase H-like domain"/>
    <property type="match status" value="1"/>
</dbReference>
<dbReference type="InterPro" id="IPR037027">
    <property type="entry name" value="YqgF/RNaseH-like_dom_sf"/>
</dbReference>
<dbReference type="CDD" id="cd16964">
    <property type="entry name" value="YqgF"/>
    <property type="match status" value="1"/>
</dbReference>
<evidence type="ECO:0000256" key="5">
    <source>
        <dbReference type="HAMAP-Rule" id="MF_00651"/>
    </source>
</evidence>
<dbReference type="PANTHER" id="PTHR33317">
    <property type="entry name" value="POLYNUCLEOTIDYL TRANSFERASE, RIBONUCLEASE H-LIKE SUPERFAMILY PROTEIN"/>
    <property type="match status" value="1"/>
</dbReference>
<dbReference type="HAMAP" id="MF_00651">
    <property type="entry name" value="Nuclease_YqgF"/>
    <property type="match status" value="1"/>
</dbReference>
<dbReference type="Proteomes" id="UP000744438">
    <property type="component" value="Unassembled WGS sequence"/>
</dbReference>
<reference evidence="7" key="1">
    <citation type="submission" date="2020-10" db="EMBL/GenBank/DDBJ databases">
        <title>Microbiome of the Black Sea water column analyzed by genome centric metagenomics.</title>
        <authorList>
            <person name="Cabello-Yeves P.J."/>
            <person name="Callieri C."/>
            <person name="Picazo A."/>
            <person name="Mehrshad M."/>
            <person name="Haro-Moreno J.M."/>
            <person name="Roda-Garcia J."/>
            <person name="Dzembekova N."/>
            <person name="Slabakova V."/>
            <person name="Slabakova N."/>
            <person name="Moncheva S."/>
            <person name="Rodriguez-Valera F."/>
        </authorList>
    </citation>
    <scope>NUCLEOTIDE SEQUENCE</scope>
    <source>
        <strain evidence="7">BS307-5m-G49</strain>
    </source>
</reference>